<keyword evidence="2" id="KW-0804">Transcription</keyword>
<dbReference type="PANTHER" id="PTHR43130:SF3">
    <property type="entry name" value="HTH-TYPE TRANSCRIPTIONAL REGULATOR RV1931C"/>
    <property type="match status" value="1"/>
</dbReference>
<dbReference type="SUPFAM" id="SSF46689">
    <property type="entry name" value="Homeodomain-like"/>
    <property type="match status" value="1"/>
</dbReference>
<dbReference type="InterPro" id="IPR018060">
    <property type="entry name" value="HTH_AraC"/>
</dbReference>
<dbReference type="InterPro" id="IPR009057">
    <property type="entry name" value="Homeodomain-like_sf"/>
</dbReference>
<dbReference type="CDD" id="cd03137">
    <property type="entry name" value="GATase1_AraC_1"/>
    <property type="match status" value="1"/>
</dbReference>
<comment type="caution">
    <text evidence="4">The sequence shown here is derived from an EMBL/GenBank/DDBJ whole genome shotgun (WGS) entry which is preliminary data.</text>
</comment>
<gene>
    <name evidence="4" type="ORF">C2I19_16160</name>
</gene>
<dbReference type="Gene3D" id="3.40.50.880">
    <property type="match status" value="1"/>
</dbReference>
<dbReference type="Pfam" id="PF01965">
    <property type="entry name" value="DJ-1_PfpI"/>
    <property type="match status" value="1"/>
</dbReference>
<evidence type="ECO:0000259" key="3">
    <source>
        <dbReference type="PROSITE" id="PS01124"/>
    </source>
</evidence>
<organism evidence="4 5">
    <name type="scientific">Chromobacterium alticapitis</name>
    <dbReference type="NCBI Taxonomy" id="2073169"/>
    <lineage>
        <taxon>Bacteria</taxon>
        <taxon>Pseudomonadati</taxon>
        <taxon>Pseudomonadota</taxon>
        <taxon>Betaproteobacteria</taxon>
        <taxon>Neisseriales</taxon>
        <taxon>Chromobacteriaceae</taxon>
        <taxon>Chromobacterium</taxon>
    </lineage>
</organism>
<dbReference type="SUPFAM" id="SSF52317">
    <property type="entry name" value="Class I glutamine amidotransferase-like"/>
    <property type="match status" value="1"/>
</dbReference>
<dbReference type="AlphaFoldDB" id="A0A2S5DD24"/>
<dbReference type="InterPro" id="IPR002818">
    <property type="entry name" value="DJ-1/PfpI"/>
</dbReference>
<dbReference type="Proteomes" id="UP000237082">
    <property type="component" value="Unassembled WGS sequence"/>
</dbReference>
<evidence type="ECO:0000313" key="5">
    <source>
        <dbReference type="Proteomes" id="UP000237082"/>
    </source>
</evidence>
<dbReference type="Gene3D" id="1.10.10.60">
    <property type="entry name" value="Homeodomain-like"/>
    <property type="match status" value="1"/>
</dbReference>
<dbReference type="GO" id="GO:0043565">
    <property type="term" value="F:sequence-specific DNA binding"/>
    <property type="evidence" value="ECO:0007669"/>
    <property type="project" value="InterPro"/>
</dbReference>
<reference evidence="5" key="1">
    <citation type="submission" date="2018-02" db="EMBL/GenBank/DDBJ databases">
        <authorList>
            <person name="O'Hara-Hanley K."/>
            <person name="Soby S."/>
        </authorList>
    </citation>
    <scope>NUCLEOTIDE SEQUENCE [LARGE SCALE GENOMIC DNA]</scope>
    <source>
        <strain evidence="5">MWU14-2602</strain>
    </source>
</reference>
<accession>A0A2S5DD24</accession>
<proteinExistence type="predicted"/>
<dbReference type="Pfam" id="PF12833">
    <property type="entry name" value="HTH_18"/>
    <property type="match status" value="1"/>
</dbReference>
<dbReference type="EMBL" id="PQWB01000084">
    <property type="protein sequence ID" value="POZ60954.1"/>
    <property type="molecule type" value="Genomic_DNA"/>
</dbReference>
<feature type="domain" description="HTH araC/xylS-type" evidence="3">
    <location>
        <begin position="217"/>
        <end position="273"/>
    </location>
</feature>
<protein>
    <submittedName>
        <fullName evidence="4">AraC family transcriptional regulator</fullName>
    </submittedName>
</protein>
<evidence type="ECO:0000256" key="1">
    <source>
        <dbReference type="ARBA" id="ARBA00023015"/>
    </source>
</evidence>
<dbReference type="InterPro" id="IPR029062">
    <property type="entry name" value="Class_I_gatase-like"/>
</dbReference>
<evidence type="ECO:0000256" key="2">
    <source>
        <dbReference type="ARBA" id="ARBA00023163"/>
    </source>
</evidence>
<dbReference type="SMART" id="SM00342">
    <property type="entry name" value="HTH_ARAC"/>
    <property type="match status" value="1"/>
</dbReference>
<dbReference type="InterPro" id="IPR052158">
    <property type="entry name" value="INH-QAR"/>
</dbReference>
<keyword evidence="1" id="KW-0805">Transcription regulation</keyword>
<keyword evidence="5" id="KW-1185">Reference proteome</keyword>
<evidence type="ECO:0000313" key="4">
    <source>
        <dbReference type="EMBL" id="POZ60954.1"/>
    </source>
</evidence>
<dbReference type="OrthoDB" id="9794896at2"/>
<dbReference type="RefSeq" id="WP_103903692.1">
    <property type="nucleotide sequence ID" value="NZ_PQWB01000084.1"/>
</dbReference>
<dbReference type="PROSITE" id="PS01124">
    <property type="entry name" value="HTH_ARAC_FAMILY_2"/>
    <property type="match status" value="1"/>
</dbReference>
<sequence>MLEVFFVLPPDMLLLDLAGPAEAFRLVGEFGGEARLHFVSPTPEAATSLGLPLARLAPLPNTLPAGALVVVPGAEPSHVAFAKPEARCIAAWLASWRGRADLRWVGVCSGSLLLAEAGLLDGRACTSHHTLLERLRGLAPAARVQENRVFVQDGHCYSSAGITAGIDLALYLIGELVDPAVARAVAREMVVYFRRSPQDPELSPWLSWRNHLHPALHRAQDLICADPARDWPLETLAERVHVSSRHLSRLFREQAGISAHDYQRELRLALARQWRAAGLGREKAALAAGFSSARQMGRAEACSG</sequence>
<name>A0A2S5DD24_9NEIS</name>
<dbReference type="GO" id="GO:0003700">
    <property type="term" value="F:DNA-binding transcription factor activity"/>
    <property type="evidence" value="ECO:0007669"/>
    <property type="project" value="InterPro"/>
</dbReference>
<dbReference type="PANTHER" id="PTHR43130">
    <property type="entry name" value="ARAC-FAMILY TRANSCRIPTIONAL REGULATOR"/>
    <property type="match status" value="1"/>
</dbReference>